<accession>A0A517N0E7</accession>
<keyword evidence="3" id="KW-1185">Reference proteome</keyword>
<reference evidence="2 3" key="1">
    <citation type="submission" date="2019-02" db="EMBL/GenBank/DDBJ databases">
        <title>Deep-cultivation of Planctomycetes and their phenomic and genomic characterization uncovers novel biology.</title>
        <authorList>
            <person name="Wiegand S."/>
            <person name="Jogler M."/>
            <person name="Boedeker C."/>
            <person name="Pinto D."/>
            <person name="Vollmers J."/>
            <person name="Rivas-Marin E."/>
            <person name="Kohn T."/>
            <person name="Peeters S.H."/>
            <person name="Heuer A."/>
            <person name="Rast P."/>
            <person name="Oberbeckmann S."/>
            <person name="Bunk B."/>
            <person name="Jeske O."/>
            <person name="Meyerdierks A."/>
            <person name="Storesund J.E."/>
            <person name="Kallscheuer N."/>
            <person name="Luecker S."/>
            <person name="Lage O.M."/>
            <person name="Pohl T."/>
            <person name="Merkel B.J."/>
            <person name="Hornburger P."/>
            <person name="Mueller R.-W."/>
            <person name="Bruemmer F."/>
            <person name="Labrenz M."/>
            <person name="Spormann A.M."/>
            <person name="Op den Camp H."/>
            <person name="Overmann J."/>
            <person name="Amann R."/>
            <person name="Jetten M.S.M."/>
            <person name="Mascher T."/>
            <person name="Medema M.H."/>
            <person name="Devos D.P."/>
            <person name="Kaster A.-K."/>
            <person name="Ovreas L."/>
            <person name="Rohde M."/>
            <person name="Galperin M.Y."/>
            <person name="Jogler C."/>
        </authorList>
    </citation>
    <scope>NUCLEOTIDE SEQUENCE [LARGE SCALE GENOMIC DNA]</scope>
    <source>
        <strain evidence="2 3">HG15A2</strain>
    </source>
</reference>
<evidence type="ECO:0000313" key="2">
    <source>
        <dbReference type="EMBL" id="QDT00616.1"/>
    </source>
</evidence>
<dbReference type="KEGG" id="amob:HG15A2_39550"/>
<dbReference type="AlphaFoldDB" id="A0A517N0E7"/>
<protein>
    <submittedName>
        <fullName evidence="2">Uncharacterized protein</fullName>
    </submittedName>
</protein>
<name>A0A517N0E7_9BACT</name>
<organism evidence="2 3">
    <name type="scientific">Adhaeretor mobilis</name>
    <dbReference type="NCBI Taxonomy" id="1930276"/>
    <lineage>
        <taxon>Bacteria</taxon>
        <taxon>Pseudomonadati</taxon>
        <taxon>Planctomycetota</taxon>
        <taxon>Planctomycetia</taxon>
        <taxon>Pirellulales</taxon>
        <taxon>Lacipirellulaceae</taxon>
        <taxon>Adhaeretor</taxon>
    </lineage>
</organism>
<evidence type="ECO:0000256" key="1">
    <source>
        <dbReference type="SAM" id="MobiDB-lite"/>
    </source>
</evidence>
<dbReference type="EMBL" id="CP036263">
    <property type="protein sequence ID" value="QDT00616.1"/>
    <property type="molecule type" value="Genomic_DNA"/>
</dbReference>
<feature type="compositionally biased region" description="Pro residues" evidence="1">
    <location>
        <begin position="89"/>
        <end position="101"/>
    </location>
</feature>
<evidence type="ECO:0000313" key="3">
    <source>
        <dbReference type="Proteomes" id="UP000319852"/>
    </source>
</evidence>
<dbReference type="Proteomes" id="UP000319852">
    <property type="component" value="Chromosome"/>
</dbReference>
<proteinExistence type="predicted"/>
<feature type="region of interest" description="Disordered" evidence="1">
    <location>
        <begin position="88"/>
        <end position="130"/>
    </location>
</feature>
<sequence length="184" mass="19427">MYGYVLRNPSYWLDPSGREAALAAGGFWAWVWGTGGTTAAGSAAVAAAPVVIAAGAAVAAPIAGYHVGDRWEQTYGWGEAVGNWWSPAPLAPSPSPTPPTIPNTFPRTRPQSIPNPQPEPDPETEPNRPYVPELGEEIAIACATCLTAQMPNRLAECLEKVVKTCRIVMGSTNSAIAKAILECR</sequence>
<gene>
    <name evidence="2" type="ORF">HG15A2_39550</name>
</gene>